<name>A0A512BRZ7_9HYPH</name>
<feature type="domain" description="Tyr recombinase" evidence="6">
    <location>
        <begin position="161"/>
        <end position="326"/>
    </location>
</feature>
<dbReference type="EMBL" id="BJYU01000028">
    <property type="protein sequence ID" value="GEO14760.1"/>
    <property type="molecule type" value="Genomic_DNA"/>
</dbReference>
<evidence type="ECO:0000256" key="1">
    <source>
        <dbReference type="ARBA" id="ARBA00022908"/>
    </source>
</evidence>
<dbReference type="InterPro" id="IPR010998">
    <property type="entry name" value="Integrase_recombinase_N"/>
</dbReference>
<protein>
    <submittedName>
        <fullName evidence="8">Integrase</fullName>
    </submittedName>
</protein>
<sequence>MATFRKRGSSWQVQVRREGHPPLSKSFPTKSEAMAWARGIETQIDRAELPSNIHDLRKLTVDDLLSRYEREVTPTKRGEKIERSRIGLLKKHEIAKMQLCDLSGANAAKYRDERLRAVKPATVRRELVILRHVFEVARSEWNVPLTSNPVHAIKLPSDSRPRERRLEEHETEQILNALGKRTAWYLRPLLLLAIETGMRRGELLSVRWRDVNLRTCTVKLYRTKNGEPRVVPLTPKAVVLLSSLQKSDDLVFPVKANAVRLAWERLRARAGIEDLRLHDLRHEAVSRFFELGLTTPEVALISGHRDPRMLNRYTHLRPEKIAEKLAKLASERF</sequence>
<dbReference type="CDD" id="cd00796">
    <property type="entry name" value="INT_Rci_Hp1_C"/>
    <property type="match status" value="1"/>
</dbReference>
<evidence type="ECO:0000256" key="4">
    <source>
        <dbReference type="PROSITE-ProRule" id="PRU01248"/>
    </source>
</evidence>
<evidence type="ECO:0000259" key="6">
    <source>
        <dbReference type="PROSITE" id="PS51898"/>
    </source>
</evidence>
<evidence type="ECO:0000256" key="3">
    <source>
        <dbReference type="ARBA" id="ARBA00023172"/>
    </source>
</evidence>
<dbReference type="Proteomes" id="UP000321085">
    <property type="component" value="Unassembled WGS sequence"/>
</dbReference>
<dbReference type="PROSITE" id="PS51898">
    <property type="entry name" value="TYR_RECOMBINASE"/>
    <property type="match status" value="1"/>
</dbReference>
<dbReference type="GO" id="GO:0015074">
    <property type="term" value="P:DNA integration"/>
    <property type="evidence" value="ECO:0007669"/>
    <property type="project" value="UniProtKB-KW"/>
</dbReference>
<accession>A0A512BRZ7</accession>
<dbReference type="InterPro" id="IPR013762">
    <property type="entry name" value="Integrase-like_cat_sf"/>
</dbReference>
<organism evidence="8 9">
    <name type="scientific">Microvirga aerophila</name>
    <dbReference type="NCBI Taxonomy" id="670291"/>
    <lineage>
        <taxon>Bacteria</taxon>
        <taxon>Pseudomonadati</taxon>
        <taxon>Pseudomonadota</taxon>
        <taxon>Alphaproteobacteria</taxon>
        <taxon>Hyphomicrobiales</taxon>
        <taxon>Methylobacteriaceae</taxon>
        <taxon>Microvirga</taxon>
    </lineage>
</organism>
<dbReference type="PANTHER" id="PTHR30349:SF94">
    <property type="entry name" value="INTEGRASE_RECOMBINASE HI_1414-RELATED"/>
    <property type="match status" value="1"/>
</dbReference>
<feature type="region of interest" description="Disordered" evidence="5">
    <location>
        <begin position="1"/>
        <end position="28"/>
    </location>
</feature>
<dbReference type="Pfam" id="PF00589">
    <property type="entry name" value="Phage_integrase"/>
    <property type="match status" value="1"/>
</dbReference>
<dbReference type="InterPro" id="IPR002104">
    <property type="entry name" value="Integrase_catalytic"/>
</dbReference>
<dbReference type="InterPro" id="IPR011010">
    <property type="entry name" value="DNA_brk_join_enz"/>
</dbReference>
<keyword evidence="2 4" id="KW-0238">DNA-binding</keyword>
<evidence type="ECO:0000256" key="2">
    <source>
        <dbReference type="ARBA" id="ARBA00023125"/>
    </source>
</evidence>
<dbReference type="AlphaFoldDB" id="A0A512BRZ7"/>
<dbReference type="PROSITE" id="PS51900">
    <property type="entry name" value="CB"/>
    <property type="match status" value="1"/>
</dbReference>
<dbReference type="Gene3D" id="1.10.150.130">
    <property type="match status" value="1"/>
</dbReference>
<feature type="domain" description="Core-binding (CB)" evidence="7">
    <location>
        <begin position="59"/>
        <end position="138"/>
    </location>
</feature>
<dbReference type="Gene3D" id="1.10.443.10">
    <property type="entry name" value="Intergrase catalytic core"/>
    <property type="match status" value="1"/>
</dbReference>
<reference evidence="8 9" key="1">
    <citation type="submission" date="2019-07" db="EMBL/GenBank/DDBJ databases">
        <title>Whole genome shotgun sequence of Microvirga aerophila NBRC 106136.</title>
        <authorList>
            <person name="Hosoyama A."/>
            <person name="Uohara A."/>
            <person name="Ohji S."/>
            <person name="Ichikawa N."/>
        </authorList>
    </citation>
    <scope>NUCLEOTIDE SEQUENCE [LARGE SCALE GENOMIC DNA]</scope>
    <source>
        <strain evidence="8 9">NBRC 106136</strain>
    </source>
</reference>
<dbReference type="RefSeq" id="WP_114186911.1">
    <property type="nucleotide sequence ID" value="NZ_BJYU01000028.1"/>
</dbReference>
<evidence type="ECO:0000259" key="7">
    <source>
        <dbReference type="PROSITE" id="PS51900"/>
    </source>
</evidence>
<dbReference type="OrthoDB" id="6388170at2"/>
<keyword evidence="1" id="KW-0229">DNA integration</keyword>
<evidence type="ECO:0000313" key="9">
    <source>
        <dbReference type="Proteomes" id="UP000321085"/>
    </source>
</evidence>
<dbReference type="InterPro" id="IPR044068">
    <property type="entry name" value="CB"/>
</dbReference>
<evidence type="ECO:0000256" key="5">
    <source>
        <dbReference type="SAM" id="MobiDB-lite"/>
    </source>
</evidence>
<dbReference type="InterPro" id="IPR050090">
    <property type="entry name" value="Tyrosine_recombinase_XerCD"/>
</dbReference>
<keyword evidence="9" id="KW-1185">Reference proteome</keyword>
<dbReference type="GO" id="GO:0006310">
    <property type="term" value="P:DNA recombination"/>
    <property type="evidence" value="ECO:0007669"/>
    <property type="project" value="UniProtKB-KW"/>
</dbReference>
<keyword evidence="3" id="KW-0233">DNA recombination</keyword>
<dbReference type="SUPFAM" id="SSF56349">
    <property type="entry name" value="DNA breaking-rejoining enzymes"/>
    <property type="match status" value="1"/>
</dbReference>
<proteinExistence type="predicted"/>
<gene>
    <name evidence="8" type="ORF">MAE02_24560</name>
</gene>
<dbReference type="PANTHER" id="PTHR30349">
    <property type="entry name" value="PHAGE INTEGRASE-RELATED"/>
    <property type="match status" value="1"/>
</dbReference>
<evidence type="ECO:0000313" key="8">
    <source>
        <dbReference type="EMBL" id="GEO14760.1"/>
    </source>
</evidence>
<dbReference type="GO" id="GO:0003677">
    <property type="term" value="F:DNA binding"/>
    <property type="evidence" value="ECO:0007669"/>
    <property type="project" value="UniProtKB-UniRule"/>
</dbReference>
<comment type="caution">
    <text evidence="8">The sequence shown here is derived from an EMBL/GenBank/DDBJ whole genome shotgun (WGS) entry which is preliminary data.</text>
</comment>